<dbReference type="Gene3D" id="3.40.47.10">
    <property type="match status" value="1"/>
</dbReference>
<dbReference type="PROSITE" id="PS00606">
    <property type="entry name" value="KS3_1"/>
    <property type="match status" value="1"/>
</dbReference>
<dbReference type="GO" id="GO:0044550">
    <property type="term" value="P:secondary metabolite biosynthetic process"/>
    <property type="evidence" value="ECO:0007669"/>
    <property type="project" value="TreeGrafter"/>
</dbReference>
<reference evidence="10 11" key="1">
    <citation type="submission" date="2019-04" db="EMBL/GenBank/DDBJ databases">
        <title>Friends and foes A comparative genomics study of 23 Aspergillus species from section Flavi.</title>
        <authorList>
            <consortium name="DOE Joint Genome Institute"/>
            <person name="Kjaerbolling I."/>
            <person name="Vesth T."/>
            <person name="Frisvad J.C."/>
            <person name="Nybo J.L."/>
            <person name="Theobald S."/>
            <person name="Kildgaard S."/>
            <person name="Isbrandt T."/>
            <person name="Kuo A."/>
            <person name="Sato A."/>
            <person name="Lyhne E.K."/>
            <person name="Kogle M.E."/>
            <person name="Wiebenga A."/>
            <person name="Kun R.S."/>
            <person name="Lubbers R.J."/>
            <person name="Makela M.R."/>
            <person name="Barry K."/>
            <person name="Chovatia M."/>
            <person name="Clum A."/>
            <person name="Daum C."/>
            <person name="Haridas S."/>
            <person name="He G."/>
            <person name="LaButti K."/>
            <person name="Lipzen A."/>
            <person name="Mondo S."/>
            <person name="Riley R."/>
            <person name="Salamov A."/>
            <person name="Simmons B.A."/>
            <person name="Magnuson J.K."/>
            <person name="Henrissat B."/>
            <person name="Mortensen U.H."/>
            <person name="Larsen T.O."/>
            <person name="Devries R.P."/>
            <person name="Grigoriev I.V."/>
            <person name="Machida M."/>
            <person name="Baker S.E."/>
            <person name="Andersen M.R."/>
        </authorList>
    </citation>
    <scope>NUCLEOTIDE SEQUENCE [LARGE SCALE GENOMIC DNA]</scope>
    <source>
        <strain evidence="10 11">IBT 18842</strain>
    </source>
</reference>
<keyword evidence="1" id="KW-0596">Phosphopantetheine</keyword>
<dbReference type="OrthoDB" id="329835at2759"/>
<dbReference type="SUPFAM" id="SSF53901">
    <property type="entry name" value="Thiolase-like"/>
    <property type="match status" value="1"/>
</dbReference>
<dbReference type="Pfam" id="PF00109">
    <property type="entry name" value="ketoacyl-synt"/>
    <property type="match status" value="1"/>
</dbReference>
<dbReference type="InterPro" id="IPR013968">
    <property type="entry name" value="PKS_KR"/>
</dbReference>
<dbReference type="GO" id="GO:0031177">
    <property type="term" value="F:phosphopantetheine binding"/>
    <property type="evidence" value="ECO:0007669"/>
    <property type="project" value="InterPro"/>
</dbReference>
<evidence type="ECO:0008006" key="12">
    <source>
        <dbReference type="Google" id="ProtNLM"/>
    </source>
</evidence>
<dbReference type="InterPro" id="IPR020807">
    <property type="entry name" value="PKS_DH"/>
</dbReference>
<dbReference type="GO" id="GO:0016491">
    <property type="term" value="F:oxidoreductase activity"/>
    <property type="evidence" value="ECO:0007669"/>
    <property type="project" value="UniProtKB-KW"/>
</dbReference>
<dbReference type="InterPro" id="IPR049900">
    <property type="entry name" value="PKS_mFAS_DH"/>
</dbReference>
<dbReference type="PANTHER" id="PTHR43775:SF29">
    <property type="entry name" value="ASPERFURANONE POLYKETIDE SYNTHASE AFOG-RELATED"/>
    <property type="match status" value="1"/>
</dbReference>
<dbReference type="InterPro" id="IPR009081">
    <property type="entry name" value="PP-bd_ACP"/>
</dbReference>
<feature type="region of interest" description="N-terminal hotdog fold" evidence="6">
    <location>
        <begin position="927"/>
        <end position="1057"/>
    </location>
</feature>
<dbReference type="SUPFAM" id="SSF47336">
    <property type="entry name" value="ACP-like"/>
    <property type="match status" value="1"/>
</dbReference>
<evidence type="ECO:0000313" key="10">
    <source>
        <dbReference type="EMBL" id="KAE8153646.1"/>
    </source>
</evidence>
<dbReference type="Pfam" id="PF16197">
    <property type="entry name" value="KAsynt_C_assoc"/>
    <property type="match status" value="1"/>
</dbReference>
<feature type="domain" description="Ketosynthase family 3 (KS3)" evidence="8">
    <location>
        <begin position="9"/>
        <end position="435"/>
    </location>
</feature>
<dbReference type="SUPFAM" id="SSF50129">
    <property type="entry name" value="GroES-like"/>
    <property type="match status" value="1"/>
</dbReference>
<dbReference type="InterPro" id="IPR014031">
    <property type="entry name" value="Ketoacyl_synth_C"/>
</dbReference>
<dbReference type="Gene3D" id="3.40.50.720">
    <property type="entry name" value="NAD(P)-binding Rossmann-like Domain"/>
    <property type="match status" value="2"/>
</dbReference>
<dbReference type="InterPro" id="IPR050091">
    <property type="entry name" value="PKS_NRPS_Biosynth_Enz"/>
</dbReference>
<gene>
    <name evidence="10" type="ORF">BDV25DRAFT_136765</name>
</gene>
<dbReference type="InterPro" id="IPR032821">
    <property type="entry name" value="PKS_assoc"/>
</dbReference>
<dbReference type="SMART" id="SM00827">
    <property type="entry name" value="PKS_AT"/>
    <property type="match status" value="1"/>
</dbReference>
<dbReference type="InterPro" id="IPR049551">
    <property type="entry name" value="PKS_DH_C"/>
</dbReference>
<dbReference type="Proteomes" id="UP000325780">
    <property type="component" value="Unassembled WGS sequence"/>
</dbReference>
<dbReference type="SUPFAM" id="SSF55048">
    <property type="entry name" value="Probable ACP-binding domain of malonyl-CoA ACP transacylase"/>
    <property type="match status" value="1"/>
</dbReference>
<dbReference type="Gene3D" id="3.90.180.10">
    <property type="entry name" value="Medium-chain alcohol dehydrogenases, catalytic domain"/>
    <property type="match status" value="1"/>
</dbReference>
<feature type="active site" description="Proton donor; for dehydratase activity" evidence="6">
    <location>
        <position position="1148"/>
    </location>
</feature>
<dbReference type="PROSITE" id="PS50075">
    <property type="entry name" value="CARRIER"/>
    <property type="match status" value="1"/>
</dbReference>
<dbReference type="InterPro" id="IPR011032">
    <property type="entry name" value="GroES-like_sf"/>
</dbReference>
<evidence type="ECO:0000256" key="4">
    <source>
        <dbReference type="ARBA" id="ARBA00023002"/>
    </source>
</evidence>
<keyword evidence="11" id="KW-1185">Reference proteome</keyword>
<dbReference type="Pfam" id="PF14765">
    <property type="entry name" value="PS-DH"/>
    <property type="match status" value="1"/>
</dbReference>
<dbReference type="Pfam" id="PF13602">
    <property type="entry name" value="ADH_zinc_N_2"/>
    <property type="match status" value="1"/>
</dbReference>
<evidence type="ECO:0000256" key="6">
    <source>
        <dbReference type="PROSITE-ProRule" id="PRU01363"/>
    </source>
</evidence>
<keyword evidence="2" id="KW-0597">Phosphoprotein</keyword>
<dbReference type="Pfam" id="PF02801">
    <property type="entry name" value="Ketoacyl-synt_C"/>
    <property type="match status" value="1"/>
</dbReference>
<dbReference type="InterPro" id="IPR014030">
    <property type="entry name" value="Ketoacyl_synth_N"/>
</dbReference>
<dbReference type="CDD" id="cd05195">
    <property type="entry name" value="enoyl_red"/>
    <property type="match status" value="1"/>
</dbReference>
<dbReference type="Gene3D" id="3.40.366.10">
    <property type="entry name" value="Malonyl-Coenzyme A Acyl Carrier Protein, domain 2"/>
    <property type="match status" value="1"/>
</dbReference>
<feature type="region of interest" description="C-terminal hotdog fold" evidence="6">
    <location>
        <begin position="1080"/>
        <end position="1235"/>
    </location>
</feature>
<dbReference type="CDD" id="cd00833">
    <property type="entry name" value="PKS"/>
    <property type="match status" value="1"/>
</dbReference>
<dbReference type="Pfam" id="PF08659">
    <property type="entry name" value="KR"/>
    <property type="match status" value="1"/>
</dbReference>
<dbReference type="SMART" id="SM00825">
    <property type="entry name" value="PKS_KS"/>
    <property type="match status" value="1"/>
</dbReference>
<dbReference type="PROSITE" id="PS52004">
    <property type="entry name" value="KS3_2"/>
    <property type="match status" value="1"/>
</dbReference>
<evidence type="ECO:0000259" key="9">
    <source>
        <dbReference type="PROSITE" id="PS52019"/>
    </source>
</evidence>
<dbReference type="Pfam" id="PF00698">
    <property type="entry name" value="Acyl_transf_1"/>
    <property type="match status" value="1"/>
</dbReference>
<dbReference type="SMART" id="SM00823">
    <property type="entry name" value="PKS_PP"/>
    <property type="match status" value="1"/>
</dbReference>
<keyword evidence="5" id="KW-0511">Multifunctional enzyme</keyword>
<dbReference type="InterPro" id="IPR020843">
    <property type="entry name" value="ER"/>
</dbReference>
<dbReference type="GO" id="GO:0006633">
    <property type="term" value="P:fatty acid biosynthetic process"/>
    <property type="evidence" value="ECO:0007669"/>
    <property type="project" value="InterPro"/>
</dbReference>
<dbReference type="PANTHER" id="PTHR43775">
    <property type="entry name" value="FATTY ACID SYNTHASE"/>
    <property type="match status" value="1"/>
</dbReference>
<dbReference type="SUPFAM" id="SSF52151">
    <property type="entry name" value="FabD/lysophospholipase-like"/>
    <property type="match status" value="1"/>
</dbReference>
<accession>A0A5N6U4X1</accession>
<proteinExistence type="predicted"/>
<dbReference type="PROSITE" id="PS52019">
    <property type="entry name" value="PKS_MFAS_DH"/>
    <property type="match status" value="1"/>
</dbReference>
<dbReference type="InterPro" id="IPR016036">
    <property type="entry name" value="Malonyl_transacylase_ACP-bd"/>
</dbReference>
<dbReference type="InterPro" id="IPR020841">
    <property type="entry name" value="PKS_Beta-ketoAc_synthase_dom"/>
</dbReference>
<dbReference type="Pfam" id="PF21089">
    <property type="entry name" value="PKS_DH_N"/>
    <property type="match status" value="1"/>
</dbReference>
<dbReference type="InterPro" id="IPR018201">
    <property type="entry name" value="Ketoacyl_synth_AS"/>
</dbReference>
<evidence type="ECO:0000256" key="5">
    <source>
        <dbReference type="ARBA" id="ARBA00023268"/>
    </source>
</evidence>
<dbReference type="SUPFAM" id="SSF51735">
    <property type="entry name" value="NAD(P)-binding Rossmann-fold domains"/>
    <property type="match status" value="2"/>
</dbReference>
<evidence type="ECO:0000256" key="2">
    <source>
        <dbReference type="ARBA" id="ARBA00022553"/>
    </source>
</evidence>
<dbReference type="InterPro" id="IPR036291">
    <property type="entry name" value="NAD(P)-bd_dom_sf"/>
</dbReference>
<feature type="domain" description="Carrier" evidence="7">
    <location>
        <begin position="2266"/>
        <end position="2344"/>
    </location>
</feature>
<sequence>MSNHKHPAPEPIAITGMSCRFSGEASSVEDFWKMLRNGRTGHGQVPSSRFNGSAWRHPHHDRKGTINHDSGFFLNDGISRFDAPFFSITAKEAAGMDPLHRLLLEVAYETFENGGVPIDNLPSSKTAVYTGCMGSDYEMLSTRDPLDMAHNAATGTERTMLANRISWFFDLRGPSIMLDTACSSSLTALHLATQALRAGECDMALVTGACLIFNPMFSQQLSSMHMLSADGISHSFDAKANGYARGEGVGAVLLKRVSSAVSDGDSIRAIIRATAVNQDGRTPGITMPNSKAQADLIRTVYGAARADMKQTTYFEAHGTGTPLGDPTELAAIGETLGSARTSSDDPLYVGSVKRNIGHTEGAAGVASLIKTVLCLENGMLVPNPGLERLNPKLRLDEWHIRTCNEAKPWPAHLPQRASINSFGFGGANAHAIIESASEYFGSFRPSTCPQIVVFSTHDKAGLGRMGQKWSNFLRERVRSRSPPSLQDMAYTMFARRSHLAFRTFAVVTSLEQMLGAMDQGLPTFQRAGRSNQSNLAFVFTGQGAQWPGMGRQLLNVPVFAQSIERSNRALAICECPWDLVEALTADSESSKITQPDQSQAICCALQIALVDLLNSWGAFPKAVVGHSSGEIAAAYAAGYLLHEDAIRIAYFRGVYSQRLSQSGRNGGMMAAGISVDGVTKYLDVLPSRSVVVACVNSDTSITLSGDTAQIDKLEKALQNDGYFARRLRVNVAYHSPHMAGIADAYKTSIERIKPQDKHQGAVTLVSSVTQERVNSSDLSSPYWVRNLTSPVQFAGAVAQLSTLSVAAKGRRRSPPIKWSAFIEIGPHEALKGPFNQTLQAVNSKLVILPYCAPVLRNRDALQTALAVAGTLWSTGHAIDLDFVNQSVQVDTRQVLTDLPSYPWNHETSFWHEPLEASRIRHRQVARHDLLGMPVNYQNDLEPQWRHFLRLSENPWIADHVVAGSIVYPAAGSLAMVIEAARQLADHKRWFGGIEFQDVEFIRGVVIPADDRGLEVLLRVTAHPAMAGWYQFNVSSLPADGSWTLHVKGIFTILYDDAAEHESQDEWERTVKRIREFEETAQSKEKDHVYDWISQTGGVTMGPAFRSLTGFAFDTDQPRIWVSGRVPDTRRTMPHEQESPSVIHPTTLDSLFQAAVLSSSKSLTTQDANIPVAVDRLFISTSLRPEIGDRFSVFAEARDDDGLTRSHCVASDENWSKPWISLEGVRLGRVAIPKGPSSEAELARSQYSYMRWMKHVDTFGIPEPDSSMCTEQATHSSTRPQLRDLFERFCGTYADGRALVVVAGDSNTMIENLRPVSPGSSQHPCLLQITVALPDTQVKSDDTSEAVKRALPGASVLPLSALHDLGSQDITFDLLVIDQEDAWRRYATDEHGSSMLPLLPPGGWIALKVASAAPPELLETIKNSEDLQLIGTTQDNYALARRKMESQVHDTEVYALLPPGLPSTSKIIHCLTQSLSKIGINLVPIGLDQVDRVSGKATISFIELQEPWVVNWTPKHMSQFKEFVKAKYILWVSPPPMTGARGSVGFGATTGLLRTLRNESHGSIIPNVYLEWTNNETSSVAAVRGIMQVLTHTLLLRSNRVDMEFYVSGGSLLVPRVMEASSVQEAMHNLTHGPQPKLTELTADSRPLKLSVDSQNPESSYWLKNNSLHGILLPEAVEVQVEHITISNVSNRTSSATNVHGFEAVGTVIRTGSRVRDFVAGDKVLLASPAPAELQVSTIVQVPRDAVYKLAPDLSPIQAVSIPFIYTIAYASLDAHANAGSLASVLVVGDVSQTVRASVDVALAAQKQVFVAVPHQKAVATVISEYPEIKGRVIVVHGGMKTNIFHLTSGHGVDAVMSSYGGDAGRAAARCLAFGGKYIDISDDMKLDALPSSFVRRGCSFYAFKLQNLLQQTPERFYTLFQRTMNLVQTNQLMSRVHPYQVFPVSDVPGAFKYCADSGNRAILDLKAPGQVPVVPAPAAPVRLPVHHTYLLPGGLGTLGMALADTLIECGARHLVFLLRSGALGETQKRVIDRLVNRGCTIDVVQCDISKKENVHELMLRARRDGWQIKGIIQCTTVLRDALFENMTYESWTESTISKIQGTLHLDQSFSDADLKFFITLSSVASVMGNMGQANYAAGNAFMDSLMVWRRNRGLPGNSINIGLVPDASGIGDVSETPEERLRRYSHLQGTEIEIHEIQSLIRIIIGNSVPVPAQVIAGMTDKLSREGPTSWQLDRKFDHRIQFTSSQSASAPAQMALLLKNTQSIAEAAGIVSEALREYLARAMTSTADAIDPELPLSALGVDSLKTNEVQNWVIRELGAELNTFEFLGSQPLRTLAERIATVSSFVKVAV</sequence>
<dbReference type="SMART" id="SM00822">
    <property type="entry name" value="PKS_KR"/>
    <property type="match status" value="1"/>
</dbReference>
<dbReference type="InterPro" id="IPR057326">
    <property type="entry name" value="KR_dom"/>
</dbReference>
<dbReference type="Pfam" id="PF00550">
    <property type="entry name" value="PP-binding"/>
    <property type="match status" value="1"/>
</dbReference>
<dbReference type="InterPro" id="IPR001227">
    <property type="entry name" value="Ac_transferase_dom_sf"/>
</dbReference>
<dbReference type="InterPro" id="IPR016035">
    <property type="entry name" value="Acyl_Trfase/lysoPLipase"/>
</dbReference>
<keyword evidence="4" id="KW-0560">Oxidoreductase</keyword>
<name>A0A5N6U4X1_ASPAV</name>
<dbReference type="InterPro" id="IPR014043">
    <property type="entry name" value="Acyl_transferase_dom"/>
</dbReference>
<keyword evidence="3" id="KW-0808">Transferase</keyword>
<feature type="domain" description="PKS/mFAS DH" evidence="9">
    <location>
        <begin position="927"/>
        <end position="1235"/>
    </location>
</feature>
<dbReference type="Gene3D" id="3.10.129.110">
    <property type="entry name" value="Polyketide synthase dehydratase"/>
    <property type="match status" value="1"/>
</dbReference>
<organism evidence="10 11">
    <name type="scientific">Aspergillus avenaceus</name>
    <dbReference type="NCBI Taxonomy" id="36643"/>
    <lineage>
        <taxon>Eukaryota</taxon>
        <taxon>Fungi</taxon>
        <taxon>Dikarya</taxon>
        <taxon>Ascomycota</taxon>
        <taxon>Pezizomycotina</taxon>
        <taxon>Eurotiomycetes</taxon>
        <taxon>Eurotiomycetidae</taxon>
        <taxon>Eurotiales</taxon>
        <taxon>Aspergillaceae</taxon>
        <taxon>Aspergillus</taxon>
        <taxon>Aspergillus subgen. Circumdati</taxon>
    </lineage>
</organism>
<dbReference type="InterPro" id="IPR049552">
    <property type="entry name" value="PKS_DH_N"/>
</dbReference>
<dbReference type="EMBL" id="ML742037">
    <property type="protein sequence ID" value="KAE8153646.1"/>
    <property type="molecule type" value="Genomic_DNA"/>
</dbReference>
<protein>
    <recommendedName>
        <fullName evidence="12">Polyketide synthase</fullName>
    </recommendedName>
</protein>
<dbReference type="InterPro" id="IPR036736">
    <property type="entry name" value="ACP-like_sf"/>
</dbReference>
<dbReference type="SMART" id="SM00829">
    <property type="entry name" value="PKS_ER"/>
    <property type="match status" value="1"/>
</dbReference>
<evidence type="ECO:0000256" key="1">
    <source>
        <dbReference type="ARBA" id="ARBA00022450"/>
    </source>
</evidence>
<evidence type="ECO:0000259" key="7">
    <source>
        <dbReference type="PROSITE" id="PS50075"/>
    </source>
</evidence>
<dbReference type="SMART" id="SM00826">
    <property type="entry name" value="PKS_DH"/>
    <property type="match status" value="1"/>
</dbReference>
<evidence type="ECO:0000313" key="11">
    <source>
        <dbReference type="Proteomes" id="UP000325780"/>
    </source>
</evidence>
<evidence type="ECO:0000256" key="3">
    <source>
        <dbReference type="ARBA" id="ARBA00022679"/>
    </source>
</evidence>
<dbReference type="InterPro" id="IPR042104">
    <property type="entry name" value="PKS_dehydratase_sf"/>
</dbReference>
<dbReference type="Gene3D" id="1.10.1200.10">
    <property type="entry name" value="ACP-like"/>
    <property type="match status" value="1"/>
</dbReference>
<dbReference type="InterPro" id="IPR020806">
    <property type="entry name" value="PKS_PP-bd"/>
</dbReference>
<dbReference type="GO" id="GO:0004315">
    <property type="term" value="F:3-oxoacyl-[acyl-carrier-protein] synthase activity"/>
    <property type="evidence" value="ECO:0007669"/>
    <property type="project" value="InterPro"/>
</dbReference>
<evidence type="ECO:0000259" key="8">
    <source>
        <dbReference type="PROSITE" id="PS52004"/>
    </source>
</evidence>
<dbReference type="GO" id="GO:0004312">
    <property type="term" value="F:fatty acid synthase activity"/>
    <property type="evidence" value="ECO:0007669"/>
    <property type="project" value="TreeGrafter"/>
</dbReference>
<dbReference type="InterPro" id="IPR016039">
    <property type="entry name" value="Thiolase-like"/>
</dbReference>
<feature type="active site" description="Proton acceptor; for dehydratase activity" evidence="6">
    <location>
        <position position="959"/>
    </location>
</feature>